<dbReference type="InterPro" id="IPR046342">
    <property type="entry name" value="CBS_dom_sf"/>
</dbReference>
<dbReference type="Pfam" id="PF01380">
    <property type="entry name" value="SIS"/>
    <property type="match status" value="1"/>
</dbReference>
<feature type="domain" description="CBS" evidence="8">
    <location>
        <begin position="270"/>
        <end position="322"/>
    </location>
</feature>
<protein>
    <recommendedName>
        <fullName evidence="12">KpsF/GutQ</fullName>
    </recommendedName>
</protein>
<evidence type="ECO:0000259" key="8">
    <source>
        <dbReference type="PROSITE" id="PS51371"/>
    </source>
</evidence>
<dbReference type="eggNOG" id="COG0517">
    <property type="taxonomic scope" value="Bacteria"/>
</dbReference>
<dbReference type="PIRSF" id="PIRSF004692">
    <property type="entry name" value="KdsD_KpsF"/>
    <property type="match status" value="1"/>
</dbReference>
<dbReference type="InterPro" id="IPR000644">
    <property type="entry name" value="CBS_dom"/>
</dbReference>
<dbReference type="GO" id="GO:0016853">
    <property type="term" value="F:isomerase activity"/>
    <property type="evidence" value="ECO:0007669"/>
    <property type="project" value="InterPro"/>
</dbReference>
<dbReference type="InterPro" id="IPR035474">
    <property type="entry name" value="SIS_Kpsf"/>
</dbReference>
<sequence>MITDTAIDVVEEGLAVIRQEAAALKELADTIDAGFADAVRLLVATPGRIIVAGIGKSGHIGRKVAATLSATGSSAYFLHAGEAMHGDLGMLRAGDTVVVLSNSGKTPELRPLVDHALALGVPMVAIVADPRSWLAEASDYVLLLPTVPEACPERIAPTTSSTMMLALGDALAVAAMRLRGVSRRELVGWHPGGNIGRDAMPVGVVVRRGDPLPLVVSHAGMRDVVFEMTSAGKGVAGVVDDDGALIGIITDGDLRRAFDRMLIATAGEIMTAHPLTVPGSVTVAEARHLMTEAKITVMFVMDAQNPARPAAVLHIHDLAPAG</sequence>
<evidence type="ECO:0000256" key="6">
    <source>
        <dbReference type="PIRSR" id="PIRSR004692-3"/>
    </source>
</evidence>
<feature type="site" description="Catalytically relevant" evidence="6">
    <location>
        <position position="108"/>
    </location>
</feature>
<dbReference type="NCBIfam" id="TIGR00393">
    <property type="entry name" value="kpsF"/>
    <property type="match status" value="1"/>
</dbReference>
<evidence type="ECO:0000256" key="7">
    <source>
        <dbReference type="PROSITE-ProRule" id="PRU00703"/>
    </source>
</evidence>
<dbReference type="InterPro" id="IPR004800">
    <property type="entry name" value="KdsD/KpsF-type"/>
</dbReference>
<evidence type="ECO:0000313" key="10">
    <source>
        <dbReference type="EMBL" id="AHE52103.1"/>
    </source>
</evidence>
<feature type="site" description="Catalytically relevant" evidence="6">
    <location>
        <position position="190"/>
    </location>
</feature>
<evidence type="ECO:0000259" key="9">
    <source>
        <dbReference type="PROSITE" id="PS51464"/>
    </source>
</evidence>
<dbReference type="KEGG" id="ssan:NX02_01705"/>
<gene>
    <name evidence="10" type="ORF">NX02_01705</name>
</gene>
<name>W0A707_9SPHN</name>
<dbReference type="SUPFAM" id="SSF53697">
    <property type="entry name" value="SIS domain"/>
    <property type="match status" value="1"/>
</dbReference>
<dbReference type="CDD" id="cd04604">
    <property type="entry name" value="CBS_pair_SIS_assoc"/>
    <property type="match status" value="1"/>
</dbReference>
<dbReference type="Proteomes" id="UP000018851">
    <property type="component" value="Chromosome"/>
</dbReference>
<dbReference type="PROSITE" id="PS51464">
    <property type="entry name" value="SIS"/>
    <property type="match status" value="1"/>
</dbReference>
<dbReference type="AlphaFoldDB" id="W0A707"/>
<evidence type="ECO:0000256" key="1">
    <source>
        <dbReference type="ARBA" id="ARBA00008165"/>
    </source>
</evidence>
<organism evidence="10 11">
    <name type="scientific">Sphingomonas sanxanigenens DSM 19645 = NX02</name>
    <dbReference type="NCBI Taxonomy" id="1123269"/>
    <lineage>
        <taxon>Bacteria</taxon>
        <taxon>Pseudomonadati</taxon>
        <taxon>Pseudomonadota</taxon>
        <taxon>Alphaproteobacteria</taxon>
        <taxon>Sphingomonadales</taxon>
        <taxon>Sphingomonadaceae</taxon>
        <taxon>Sphingomonas</taxon>
    </lineage>
</organism>
<reference evidence="10 11" key="1">
    <citation type="submission" date="2013-07" db="EMBL/GenBank/DDBJ databases">
        <title>Completed genome of Sphingomonas sanxanigenens NX02.</title>
        <authorList>
            <person name="Ma T."/>
            <person name="Huang H."/>
            <person name="Wu M."/>
            <person name="Li X."/>
            <person name="Li G."/>
        </authorList>
    </citation>
    <scope>NUCLEOTIDE SEQUENCE [LARGE SCALE GENOMIC DNA]</scope>
    <source>
        <strain evidence="10 11">NX02</strain>
    </source>
</reference>
<dbReference type="GO" id="GO:0005975">
    <property type="term" value="P:carbohydrate metabolic process"/>
    <property type="evidence" value="ECO:0007669"/>
    <property type="project" value="InterPro"/>
</dbReference>
<dbReference type="PATRIC" id="fig|1123269.5.peg.345"/>
<evidence type="ECO:0000256" key="2">
    <source>
        <dbReference type="ARBA" id="ARBA00022737"/>
    </source>
</evidence>
<dbReference type="GO" id="GO:0046872">
    <property type="term" value="F:metal ion binding"/>
    <property type="evidence" value="ECO:0007669"/>
    <property type="project" value="UniProtKB-KW"/>
</dbReference>
<feature type="domain" description="CBS" evidence="8">
    <location>
        <begin position="206"/>
        <end position="265"/>
    </location>
</feature>
<evidence type="ECO:0000256" key="3">
    <source>
        <dbReference type="ARBA" id="ARBA00023122"/>
    </source>
</evidence>
<dbReference type="InterPro" id="IPR050986">
    <property type="entry name" value="GutQ/KpsF_isomerases"/>
</dbReference>
<evidence type="ECO:0000313" key="11">
    <source>
        <dbReference type="Proteomes" id="UP000018851"/>
    </source>
</evidence>
<keyword evidence="3 7" id="KW-0129">CBS domain</keyword>
<evidence type="ECO:0000256" key="4">
    <source>
        <dbReference type="PIRNR" id="PIRNR004692"/>
    </source>
</evidence>
<dbReference type="eggNOG" id="COG0794">
    <property type="taxonomic scope" value="Bacteria"/>
</dbReference>
<dbReference type="InterPro" id="IPR001347">
    <property type="entry name" value="SIS_dom"/>
</dbReference>
<keyword evidence="11" id="KW-1185">Reference proteome</keyword>
<feature type="site" description="Catalytically relevant" evidence="6">
    <location>
        <position position="149"/>
    </location>
</feature>
<dbReference type="Gene3D" id="3.40.50.10490">
    <property type="entry name" value="Glucose-6-phosphate isomerase like protein, domain 1"/>
    <property type="match status" value="1"/>
</dbReference>
<feature type="domain" description="SIS" evidence="9">
    <location>
        <begin position="38"/>
        <end position="181"/>
    </location>
</feature>
<dbReference type="EMBL" id="CP006644">
    <property type="protein sequence ID" value="AHE52103.1"/>
    <property type="molecule type" value="Genomic_DNA"/>
</dbReference>
<dbReference type="SUPFAM" id="SSF54631">
    <property type="entry name" value="CBS-domain pair"/>
    <property type="match status" value="1"/>
</dbReference>
<dbReference type="STRING" id="1123269.NX02_01705"/>
<dbReference type="HOGENOM" id="CLU_040681_13_1_5"/>
<feature type="site" description="Catalytically relevant" evidence="6">
    <location>
        <position position="56"/>
    </location>
</feature>
<evidence type="ECO:0008006" key="12">
    <source>
        <dbReference type="Google" id="ProtNLM"/>
    </source>
</evidence>
<comment type="similarity">
    <text evidence="1 4">Belongs to the SIS family. GutQ/KpsF subfamily.</text>
</comment>
<dbReference type="OrthoDB" id="9762536at2"/>
<dbReference type="PROSITE" id="PS51371">
    <property type="entry name" value="CBS"/>
    <property type="match status" value="2"/>
</dbReference>
<keyword evidence="2" id="KW-0677">Repeat</keyword>
<proteinExistence type="inferred from homology"/>
<feature type="binding site" evidence="5">
    <location>
        <position position="79"/>
    </location>
    <ligand>
        <name>Zn(2+)</name>
        <dbReference type="ChEBI" id="CHEBI:29105"/>
    </ligand>
</feature>
<dbReference type="PANTHER" id="PTHR42745">
    <property type="match status" value="1"/>
</dbReference>
<dbReference type="Pfam" id="PF00571">
    <property type="entry name" value="CBS"/>
    <property type="match status" value="2"/>
</dbReference>
<dbReference type="Gene3D" id="3.10.580.10">
    <property type="entry name" value="CBS-domain"/>
    <property type="match status" value="1"/>
</dbReference>
<evidence type="ECO:0000256" key="5">
    <source>
        <dbReference type="PIRSR" id="PIRSR004692-2"/>
    </source>
</evidence>
<dbReference type="PANTHER" id="PTHR42745:SF1">
    <property type="entry name" value="ARABINOSE 5-PHOSPHATE ISOMERASE KDSD"/>
    <property type="match status" value="1"/>
</dbReference>
<keyword evidence="5" id="KW-0862">Zinc</keyword>
<accession>W0A707</accession>
<dbReference type="GO" id="GO:1901135">
    <property type="term" value="P:carbohydrate derivative metabolic process"/>
    <property type="evidence" value="ECO:0007669"/>
    <property type="project" value="InterPro"/>
</dbReference>
<dbReference type="InterPro" id="IPR046348">
    <property type="entry name" value="SIS_dom_sf"/>
</dbReference>
<dbReference type="GO" id="GO:0097367">
    <property type="term" value="F:carbohydrate derivative binding"/>
    <property type="evidence" value="ECO:0007669"/>
    <property type="project" value="InterPro"/>
</dbReference>
<dbReference type="CDD" id="cd05014">
    <property type="entry name" value="SIS_Kpsf"/>
    <property type="match status" value="1"/>
</dbReference>
<dbReference type="RefSeq" id="WP_025290474.1">
    <property type="nucleotide sequence ID" value="NZ_CP006644.1"/>
</dbReference>
<keyword evidence="5" id="KW-0479">Metal-binding</keyword>